<feature type="domain" description="C2H2-type" evidence="11">
    <location>
        <begin position="675"/>
        <end position="700"/>
    </location>
</feature>
<evidence type="ECO:0000256" key="7">
    <source>
        <dbReference type="ARBA" id="ARBA00023163"/>
    </source>
</evidence>
<feature type="domain" description="C2H2-type" evidence="11">
    <location>
        <begin position="537"/>
        <end position="565"/>
    </location>
</feature>
<dbReference type="SMART" id="SM00355">
    <property type="entry name" value="ZnF_C2H2"/>
    <property type="match status" value="18"/>
</dbReference>
<evidence type="ECO:0000256" key="8">
    <source>
        <dbReference type="ARBA" id="ARBA00023242"/>
    </source>
</evidence>
<evidence type="ECO:0000313" key="13">
    <source>
        <dbReference type="Proteomes" id="UP001642540"/>
    </source>
</evidence>
<keyword evidence="7" id="KW-0804">Transcription</keyword>
<evidence type="ECO:0000256" key="5">
    <source>
        <dbReference type="ARBA" id="ARBA00022833"/>
    </source>
</evidence>
<evidence type="ECO:0000256" key="10">
    <source>
        <dbReference type="SAM" id="MobiDB-lite"/>
    </source>
</evidence>
<evidence type="ECO:0000256" key="3">
    <source>
        <dbReference type="ARBA" id="ARBA00022737"/>
    </source>
</evidence>
<feature type="compositionally biased region" description="Basic residues" evidence="10">
    <location>
        <begin position="87"/>
        <end position="107"/>
    </location>
</feature>
<evidence type="ECO:0000256" key="6">
    <source>
        <dbReference type="ARBA" id="ARBA00023015"/>
    </source>
</evidence>
<name>A0ABP1RHI7_9HEXA</name>
<evidence type="ECO:0000259" key="11">
    <source>
        <dbReference type="PROSITE" id="PS50157"/>
    </source>
</evidence>
<dbReference type="Proteomes" id="UP001642540">
    <property type="component" value="Unassembled WGS sequence"/>
</dbReference>
<keyword evidence="4 9" id="KW-0863">Zinc-finger</keyword>
<accession>A0ABP1RHI7</accession>
<evidence type="ECO:0000256" key="1">
    <source>
        <dbReference type="ARBA" id="ARBA00004123"/>
    </source>
</evidence>
<dbReference type="InterPro" id="IPR013087">
    <property type="entry name" value="Znf_C2H2_type"/>
</dbReference>
<dbReference type="PANTHER" id="PTHR47772:SF11">
    <property type="entry name" value="C2H2-TYPE DOMAIN-CONTAINING PROTEIN"/>
    <property type="match status" value="1"/>
</dbReference>
<comment type="subcellular location">
    <subcellularLocation>
        <location evidence="1">Nucleus</location>
    </subcellularLocation>
</comment>
<dbReference type="EMBL" id="CAXLJM020000075">
    <property type="protein sequence ID" value="CAL8128451.1"/>
    <property type="molecule type" value="Genomic_DNA"/>
</dbReference>
<dbReference type="PROSITE" id="PS50157">
    <property type="entry name" value="ZINC_FINGER_C2H2_2"/>
    <property type="match status" value="11"/>
</dbReference>
<feature type="domain" description="C2H2-type" evidence="11">
    <location>
        <begin position="336"/>
        <end position="364"/>
    </location>
</feature>
<dbReference type="SUPFAM" id="SSF57667">
    <property type="entry name" value="beta-beta-alpha zinc fingers"/>
    <property type="match status" value="4"/>
</dbReference>
<keyword evidence="13" id="KW-1185">Reference proteome</keyword>
<evidence type="ECO:0000256" key="9">
    <source>
        <dbReference type="PROSITE-ProRule" id="PRU00042"/>
    </source>
</evidence>
<feature type="domain" description="C2H2-type" evidence="11">
    <location>
        <begin position="113"/>
        <end position="136"/>
    </location>
</feature>
<reference evidence="12 13" key="1">
    <citation type="submission" date="2024-08" db="EMBL/GenBank/DDBJ databases">
        <authorList>
            <person name="Cucini C."/>
            <person name="Frati F."/>
        </authorList>
    </citation>
    <scope>NUCLEOTIDE SEQUENCE [LARGE SCALE GENOMIC DNA]</scope>
</reference>
<keyword evidence="5" id="KW-0862">Zinc</keyword>
<dbReference type="Pfam" id="PF00096">
    <property type="entry name" value="zf-C2H2"/>
    <property type="match status" value="3"/>
</dbReference>
<gene>
    <name evidence="12" type="ORF">ODALV1_LOCUS22243</name>
</gene>
<feature type="domain" description="C2H2-type" evidence="11">
    <location>
        <begin position="509"/>
        <end position="536"/>
    </location>
</feature>
<evidence type="ECO:0000256" key="4">
    <source>
        <dbReference type="ARBA" id="ARBA00022771"/>
    </source>
</evidence>
<evidence type="ECO:0000313" key="12">
    <source>
        <dbReference type="EMBL" id="CAL8128451.1"/>
    </source>
</evidence>
<keyword evidence="3" id="KW-0677">Repeat</keyword>
<dbReference type="InterPro" id="IPR050636">
    <property type="entry name" value="C2H2-ZF_domain-containing"/>
</dbReference>
<feature type="domain" description="C2H2-type" evidence="11">
    <location>
        <begin position="368"/>
        <end position="396"/>
    </location>
</feature>
<feature type="region of interest" description="Disordered" evidence="10">
    <location>
        <begin position="34"/>
        <end position="108"/>
    </location>
</feature>
<proteinExistence type="predicted"/>
<dbReference type="PANTHER" id="PTHR47772">
    <property type="entry name" value="ZINC FINGER PROTEIN 200"/>
    <property type="match status" value="1"/>
</dbReference>
<feature type="domain" description="C2H2-type" evidence="11">
    <location>
        <begin position="474"/>
        <end position="497"/>
    </location>
</feature>
<keyword evidence="6" id="KW-0805">Transcription regulation</keyword>
<organism evidence="12 13">
    <name type="scientific">Orchesella dallaii</name>
    <dbReference type="NCBI Taxonomy" id="48710"/>
    <lineage>
        <taxon>Eukaryota</taxon>
        <taxon>Metazoa</taxon>
        <taxon>Ecdysozoa</taxon>
        <taxon>Arthropoda</taxon>
        <taxon>Hexapoda</taxon>
        <taxon>Collembola</taxon>
        <taxon>Entomobryomorpha</taxon>
        <taxon>Entomobryoidea</taxon>
        <taxon>Orchesellidae</taxon>
        <taxon>Orchesellinae</taxon>
        <taxon>Orchesella</taxon>
    </lineage>
</organism>
<dbReference type="InterPro" id="IPR036236">
    <property type="entry name" value="Znf_C2H2_sf"/>
</dbReference>
<feature type="domain" description="C2H2-type" evidence="11">
    <location>
        <begin position="270"/>
        <end position="297"/>
    </location>
</feature>
<evidence type="ECO:0000256" key="2">
    <source>
        <dbReference type="ARBA" id="ARBA00022723"/>
    </source>
</evidence>
<keyword evidence="8" id="KW-0539">Nucleus</keyword>
<dbReference type="Gene3D" id="3.30.160.60">
    <property type="entry name" value="Classic Zinc Finger"/>
    <property type="match status" value="8"/>
</dbReference>
<keyword evidence="2" id="KW-0479">Metal-binding</keyword>
<feature type="domain" description="C2H2-type" evidence="11">
    <location>
        <begin position="615"/>
        <end position="642"/>
    </location>
</feature>
<dbReference type="PROSITE" id="PS00028">
    <property type="entry name" value="ZINC_FINGER_C2H2_1"/>
    <property type="match status" value="13"/>
</dbReference>
<feature type="domain" description="C2H2-type" evidence="11">
    <location>
        <begin position="643"/>
        <end position="671"/>
    </location>
</feature>
<comment type="caution">
    <text evidence="12">The sequence shown here is derived from an EMBL/GenBank/DDBJ whole genome shotgun (WGS) entry which is preliminary data.</text>
</comment>
<feature type="compositionally biased region" description="Basic and acidic residues" evidence="10">
    <location>
        <begin position="65"/>
        <end position="79"/>
    </location>
</feature>
<feature type="domain" description="C2H2-type" evidence="11">
    <location>
        <begin position="179"/>
        <end position="204"/>
    </location>
</feature>
<sequence length="716" mass="82358">MDEQARMIRNSIANHEAVTEYIKLEIDEELRNLPDAEDSSFLLSDAESNDALVKMEENDEDDCDRESSEHSDSFERLNLESEEQAPQKRRLRKGHRDKKSVGTKKQHQNLQQYSCDHCEQSFSKENLLLSHLISSHEKISSSGSSTPCCFCYASFHLKQSNQLHLQLKHNWVTTTSHPFKCVEKDCETLFETHHKLNEHLSTHSKPIHHCSICQWGFLLPDLVKLHELTHTKPINGRYPCPAETCKCTPPTIKELQSHFNTRHGSNLGSFPCIQCGLILSKEISLKKHLKKHENNEHEITELQQNLAPPPCSVCGLQFLNFNGLDDHRRSVHNLGVECPFCNKLFSCRDSWLRHNRNVHKAPTKDSSHQCPHCEKVYKIRSYLLEHIALKHANLRGAEGKHECPHCHARFLRNLGLWKHLSKCDKNPEKGKRKVYPTRGHGTPSPCLVCGKPVFKHEVEYHLSTHLGPEESLNYPCNRCSKVFTLNEALRKHLMKIHGTVANEEEEECHVCHLCGKVLLNKNNLKIHIETHSGEKKFVCHLCSVKFTAKTTLKRHLNIKHGKEKGHEFTPGGVTIVKSHSCMHPSCANLKFDTEVELRLHVEQFHVNQRQEESQFMCNLCGKVFANQARLTRHDLIHTKEKKHKCQVCSTAFAHKSSLREHLEAMHGVGKEKQYFECEQPNCGAAYKCRQYLYKHLRRVHGVYTAKPKKKNGESTS</sequence>
<protein>
    <recommendedName>
        <fullName evidence="11">C2H2-type domain-containing protein</fullName>
    </recommendedName>
</protein>